<dbReference type="RefSeq" id="XP_060299633.1">
    <property type="nucleotide sequence ID" value="XM_060437114.1"/>
</dbReference>
<gene>
    <name evidence="2" type="ORF">B0T26DRAFT_639246</name>
</gene>
<evidence type="ECO:0000313" key="2">
    <source>
        <dbReference type="EMBL" id="KAK0726777.1"/>
    </source>
</evidence>
<dbReference type="GeneID" id="85320384"/>
<protein>
    <submittedName>
        <fullName evidence="2">Uncharacterized protein</fullName>
    </submittedName>
</protein>
<sequence>MHASNFLVACLAPVLALGLPNNAADKKKLPPCDAQYRACRCPAGSTFKNLTSFGIIGAPAIEVQNIMGKFLDIRYQGGLIPASTTGTEGVVGATRTFNFSAPAGGYYQITEVVRKYYKTYPDGSFIANNEQDQRINPVVAIPGGGTYKGQWSQIIGEQTLIANETAVAWRNWRCEIGETFPAAQSHENGIRNASAVIASAGKHTGVDVAPFTIFYTIRQD</sequence>
<comment type="caution">
    <text evidence="2">The sequence shown here is derived from an EMBL/GenBank/DDBJ whole genome shotgun (WGS) entry which is preliminary data.</text>
</comment>
<feature type="signal peptide" evidence="1">
    <location>
        <begin position="1"/>
        <end position="16"/>
    </location>
</feature>
<dbReference type="AlphaFoldDB" id="A0AA40B321"/>
<dbReference type="Proteomes" id="UP001172101">
    <property type="component" value="Unassembled WGS sequence"/>
</dbReference>
<name>A0AA40B321_9PEZI</name>
<evidence type="ECO:0000256" key="1">
    <source>
        <dbReference type="SAM" id="SignalP"/>
    </source>
</evidence>
<keyword evidence="3" id="KW-1185">Reference proteome</keyword>
<reference evidence="2" key="1">
    <citation type="submission" date="2023-06" db="EMBL/GenBank/DDBJ databases">
        <title>Genome-scale phylogeny and comparative genomics of the fungal order Sordariales.</title>
        <authorList>
            <consortium name="Lawrence Berkeley National Laboratory"/>
            <person name="Hensen N."/>
            <person name="Bonometti L."/>
            <person name="Westerberg I."/>
            <person name="Brannstrom I.O."/>
            <person name="Guillou S."/>
            <person name="Cros-Aarteil S."/>
            <person name="Calhoun S."/>
            <person name="Haridas S."/>
            <person name="Kuo A."/>
            <person name="Mondo S."/>
            <person name="Pangilinan J."/>
            <person name="Riley R."/>
            <person name="LaButti K."/>
            <person name="Andreopoulos B."/>
            <person name="Lipzen A."/>
            <person name="Chen C."/>
            <person name="Yanf M."/>
            <person name="Daum C."/>
            <person name="Ng V."/>
            <person name="Clum A."/>
            <person name="Steindorff A."/>
            <person name="Ohm R."/>
            <person name="Martin F."/>
            <person name="Silar P."/>
            <person name="Natvig D."/>
            <person name="Lalanne C."/>
            <person name="Gautier V."/>
            <person name="Ament-velasquez S.L."/>
            <person name="Kruys A."/>
            <person name="Hutchinson M.I."/>
            <person name="Powell A.J."/>
            <person name="Barry K."/>
            <person name="Miller A.N."/>
            <person name="Grigoriev I.V."/>
            <person name="Debuchy R."/>
            <person name="Gladieux P."/>
            <person name="Thoren M.H."/>
            <person name="Johannesson H."/>
        </authorList>
    </citation>
    <scope>NUCLEOTIDE SEQUENCE</scope>
    <source>
        <strain evidence="2">SMH2392-1A</strain>
    </source>
</reference>
<proteinExistence type="predicted"/>
<evidence type="ECO:0000313" key="3">
    <source>
        <dbReference type="Proteomes" id="UP001172101"/>
    </source>
</evidence>
<keyword evidence="1" id="KW-0732">Signal</keyword>
<feature type="chain" id="PRO_5041426585" evidence="1">
    <location>
        <begin position="17"/>
        <end position="220"/>
    </location>
</feature>
<dbReference type="EMBL" id="JAUIRO010000002">
    <property type="protein sequence ID" value="KAK0726777.1"/>
    <property type="molecule type" value="Genomic_DNA"/>
</dbReference>
<organism evidence="2 3">
    <name type="scientific">Lasiosphaeria miniovina</name>
    <dbReference type="NCBI Taxonomy" id="1954250"/>
    <lineage>
        <taxon>Eukaryota</taxon>
        <taxon>Fungi</taxon>
        <taxon>Dikarya</taxon>
        <taxon>Ascomycota</taxon>
        <taxon>Pezizomycotina</taxon>
        <taxon>Sordariomycetes</taxon>
        <taxon>Sordariomycetidae</taxon>
        <taxon>Sordariales</taxon>
        <taxon>Lasiosphaeriaceae</taxon>
        <taxon>Lasiosphaeria</taxon>
    </lineage>
</organism>
<accession>A0AA40B321</accession>